<feature type="binding site" evidence="9">
    <location>
        <begin position="238"/>
        <end position="239"/>
    </location>
    <ligand>
        <name>substrate</name>
    </ligand>
</feature>
<evidence type="ECO:0000256" key="5">
    <source>
        <dbReference type="ARBA" id="ARBA00022605"/>
    </source>
</evidence>
<feature type="active site" description="Proton donor" evidence="9">
    <location>
        <position position="71"/>
    </location>
</feature>
<dbReference type="Pfam" id="PF01678">
    <property type="entry name" value="DAP_epimerase"/>
    <property type="match status" value="2"/>
</dbReference>
<evidence type="ECO:0000313" key="11">
    <source>
        <dbReference type="EMBL" id="MXP77810.1"/>
    </source>
</evidence>
<keyword evidence="4 9" id="KW-0963">Cytoplasm</keyword>
<feature type="binding site" evidence="9">
    <location>
        <begin position="72"/>
        <end position="73"/>
    </location>
    <ligand>
        <name>substrate</name>
    </ligand>
</feature>
<evidence type="ECO:0000256" key="7">
    <source>
        <dbReference type="ARBA" id="ARBA00023235"/>
    </source>
</evidence>
<dbReference type="UniPathway" id="UPA00034">
    <property type="reaction ID" value="UER00025"/>
</dbReference>
<feature type="binding site" evidence="9">
    <location>
        <position position="187"/>
    </location>
    <ligand>
        <name>substrate</name>
    </ligand>
</feature>
<feature type="active site" description="Proton acceptor" evidence="9">
    <location>
        <position position="247"/>
    </location>
</feature>
<comment type="catalytic activity">
    <reaction evidence="8 9">
        <text>(2S,6S)-2,6-diaminopimelate = meso-2,6-diaminopimelate</text>
        <dbReference type="Rhea" id="RHEA:15393"/>
        <dbReference type="ChEBI" id="CHEBI:57609"/>
        <dbReference type="ChEBI" id="CHEBI:57791"/>
        <dbReference type="EC" id="5.1.1.7"/>
    </reaction>
</comment>
<gene>
    <name evidence="9 11" type="primary">dapF</name>
    <name evidence="11" type="ORF">GN277_21390</name>
</gene>
<proteinExistence type="inferred from homology"/>
<dbReference type="EMBL" id="WUQX01000001">
    <property type="protein sequence ID" value="MXP77810.1"/>
    <property type="molecule type" value="Genomic_DNA"/>
</dbReference>
<dbReference type="GO" id="GO:0005829">
    <property type="term" value="C:cytosol"/>
    <property type="evidence" value="ECO:0007669"/>
    <property type="project" value="TreeGrafter"/>
</dbReference>
<comment type="pathway">
    <text evidence="1 9">Amino-acid biosynthesis; L-lysine biosynthesis via DAP pathway; DL-2,6-diaminopimelate from LL-2,6-diaminopimelate: step 1/1.</text>
</comment>
<feature type="site" description="Could be important to modulate the pK values of the two catalytic cysteine residues" evidence="9">
    <location>
        <position position="238"/>
    </location>
</feature>
<feature type="binding site" evidence="9">
    <location>
        <position position="220"/>
    </location>
    <ligand>
        <name>substrate</name>
    </ligand>
</feature>
<dbReference type="PANTHER" id="PTHR31689:SF0">
    <property type="entry name" value="DIAMINOPIMELATE EPIMERASE"/>
    <property type="match status" value="1"/>
</dbReference>
<feature type="binding site" evidence="9">
    <location>
        <begin position="248"/>
        <end position="249"/>
    </location>
    <ligand>
        <name>substrate</name>
    </ligand>
</feature>
<dbReference type="SUPFAM" id="SSF54506">
    <property type="entry name" value="Diaminopimelate epimerase-like"/>
    <property type="match status" value="2"/>
</dbReference>
<feature type="binding site" evidence="9">
    <location>
        <position position="11"/>
    </location>
    <ligand>
        <name>substrate</name>
    </ligand>
</feature>
<comment type="subunit">
    <text evidence="9">Homodimer.</text>
</comment>
<dbReference type="Gene3D" id="3.10.310.10">
    <property type="entry name" value="Diaminopimelate Epimerase, Chain A, domain 1"/>
    <property type="match status" value="2"/>
</dbReference>
<evidence type="ECO:0000256" key="2">
    <source>
        <dbReference type="ARBA" id="ARBA00010219"/>
    </source>
</evidence>
<evidence type="ECO:0000256" key="9">
    <source>
        <dbReference type="HAMAP-Rule" id="MF_00197"/>
    </source>
</evidence>
<evidence type="ECO:0000256" key="8">
    <source>
        <dbReference type="ARBA" id="ARBA00051712"/>
    </source>
</evidence>
<dbReference type="NCBIfam" id="TIGR00652">
    <property type="entry name" value="DapF"/>
    <property type="match status" value="1"/>
</dbReference>
<organism evidence="11 12">
    <name type="scientific">Sporofaciens musculi</name>
    <dbReference type="NCBI Taxonomy" id="2681861"/>
    <lineage>
        <taxon>Bacteria</taxon>
        <taxon>Bacillati</taxon>
        <taxon>Bacillota</taxon>
        <taxon>Clostridia</taxon>
        <taxon>Lachnospirales</taxon>
        <taxon>Lachnospiraceae</taxon>
        <taxon>Sporofaciens</taxon>
    </lineage>
</organism>
<protein>
    <recommendedName>
        <fullName evidence="3 9">Diaminopimelate epimerase</fullName>
        <shortName evidence="9">DAP epimerase</shortName>
        <ecNumber evidence="3 9">5.1.1.7</ecNumber>
    </recommendedName>
    <alternativeName>
        <fullName evidence="9">PLP-independent amino acid racemase</fullName>
    </alternativeName>
</protein>
<dbReference type="AlphaFoldDB" id="A0A7X3MK81"/>
<dbReference type="PROSITE" id="PS01326">
    <property type="entry name" value="DAP_EPIMERASE"/>
    <property type="match status" value="1"/>
</dbReference>
<dbReference type="Proteomes" id="UP000460412">
    <property type="component" value="Unassembled WGS sequence"/>
</dbReference>
<dbReference type="HAMAP" id="MF_00197">
    <property type="entry name" value="DAP_epimerase"/>
    <property type="match status" value="1"/>
</dbReference>
<dbReference type="GO" id="GO:0008837">
    <property type="term" value="F:diaminopimelate epimerase activity"/>
    <property type="evidence" value="ECO:0007669"/>
    <property type="project" value="UniProtKB-UniRule"/>
</dbReference>
<evidence type="ECO:0000256" key="4">
    <source>
        <dbReference type="ARBA" id="ARBA00022490"/>
    </source>
</evidence>
<evidence type="ECO:0000256" key="10">
    <source>
        <dbReference type="PROSITE-ProRule" id="PRU10125"/>
    </source>
</evidence>
<comment type="subcellular location">
    <subcellularLocation>
        <location evidence="9">Cytoplasm</location>
    </subcellularLocation>
</comment>
<dbReference type="RefSeq" id="WP_159753451.1">
    <property type="nucleotide sequence ID" value="NZ_CATIFW010000154.1"/>
</dbReference>
<comment type="function">
    <text evidence="9">Catalyzes the stereoinversion of LL-2,6-diaminopimelate (L,L-DAP) to meso-diaminopimelate (meso-DAP), a precursor of L-lysine and an essential component of the bacterial peptidoglycan.</text>
</comment>
<dbReference type="InterPro" id="IPR018510">
    <property type="entry name" value="DAP_epimerase_AS"/>
</dbReference>
<evidence type="ECO:0000256" key="1">
    <source>
        <dbReference type="ARBA" id="ARBA00005196"/>
    </source>
</evidence>
<comment type="caution">
    <text evidence="11">The sequence shown here is derived from an EMBL/GenBank/DDBJ whole genome shotgun (WGS) entry which is preliminary data.</text>
</comment>
<dbReference type="PANTHER" id="PTHR31689">
    <property type="entry name" value="DIAMINOPIMELATE EPIMERASE, CHLOROPLASTIC"/>
    <property type="match status" value="1"/>
</dbReference>
<sequence>MKFTKMQGLGNDYVYVNCLKEQVENPPEMARRVSDRHFGIGSDGLILIRPSDSADFEMEMYNADGSRSEMCGNGIRCVAKYVYDYGLTDKTSISVETLGGIKYLDLTVEDGKVSMVKVDMGKPELRAEAIPIVCERGTEECVVDEDSLLGDEAVSEYMVETNCKKVIDEPIVVDGMEYQITGVSMGNPHAVVFLEDVKGMDIEKLGPRFENHERFPKRINTEFVRVIDRETIEMRVWERGSGETLACGTGACAAAVASILNGLAERKVTVKLLGGDLLVEWEEETGNVYMTGPAVTVFEGVIEEGA</sequence>
<accession>A0A7X3MK81</accession>
<keyword evidence="5 9" id="KW-0028">Amino-acid biosynthesis</keyword>
<dbReference type="GO" id="GO:0009089">
    <property type="term" value="P:lysine biosynthetic process via diaminopimelate"/>
    <property type="evidence" value="ECO:0007669"/>
    <property type="project" value="UniProtKB-UniRule"/>
</dbReference>
<feature type="binding site" evidence="9">
    <location>
        <position position="62"/>
    </location>
    <ligand>
        <name>substrate</name>
    </ligand>
</feature>
<keyword evidence="12" id="KW-1185">Reference proteome</keyword>
<evidence type="ECO:0000256" key="6">
    <source>
        <dbReference type="ARBA" id="ARBA00023154"/>
    </source>
</evidence>
<evidence type="ECO:0000256" key="3">
    <source>
        <dbReference type="ARBA" id="ARBA00013080"/>
    </source>
</evidence>
<comment type="similarity">
    <text evidence="2 9">Belongs to the diaminopimelate epimerase family.</text>
</comment>
<reference evidence="11 12" key="1">
    <citation type="submission" date="2019-12" db="EMBL/GenBank/DDBJ databases">
        <title>Sporaefaciens musculi gen. nov., sp. nov., a novel bacterium isolated from the caecum of an obese mouse.</title>
        <authorList>
            <person name="Rasmussen T.S."/>
            <person name="Streidl T."/>
            <person name="Hitch T.C.A."/>
            <person name="Wortmann E."/>
            <person name="Deptula P."/>
            <person name="Hansen M."/>
            <person name="Nielsen D.S."/>
            <person name="Clavel T."/>
            <person name="Vogensen F.K."/>
        </authorList>
    </citation>
    <scope>NUCLEOTIDE SEQUENCE [LARGE SCALE GENOMIC DNA]</scope>
    <source>
        <strain evidence="11 12">WCA-9-b2</strain>
    </source>
</reference>
<dbReference type="InterPro" id="IPR001653">
    <property type="entry name" value="DAP_epimerase_DapF"/>
</dbReference>
<dbReference type="FunFam" id="3.10.310.10:FF:000001">
    <property type="entry name" value="Diaminopimelate epimerase"/>
    <property type="match status" value="1"/>
</dbReference>
<name>A0A7X3MK81_9FIRM</name>
<feature type="active site" evidence="10">
    <location>
        <position position="71"/>
    </location>
</feature>
<feature type="site" description="Could be important to modulate the pK values of the two catalytic cysteine residues" evidence="9">
    <location>
        <position position="189"/>
    </location>
</feature>
<comment type="caution">
    <text evidence="9">Lacks conserved residue(s) required for the propagation of feature annotation.</text>
</comment>
<evidence type="ECO:0000313" key="12">
    <source>
        <dbReference type="Proteomes" id="UP000460412"/>
    </source>
</evidence>
<dbReference type="EC" id="5.1.1.7" evidence="3 9"/>
<keyword evidence="7 9" id="KW-0413">Isomerase</keyword>
<keyword evidence="6 9" id="KW-0457">Lysine biosynthesis</keyword>